<dbReference type="STRING" id="948102.BKG76_16570"/>
<gene>
    <name evidence="2" type="ORF">BKG76_16570</name>
</gene>
<name>A0A1S1LB18_9MYCO</name>
<dbReference type="EMBL" id="MLIK01000019">
    <property type="protein sequence ID" value="OHU22122.1"/>
    <property type="molecule type" value="Genomic_DNA"/>
</dbReference>
<keyword evidence="1" id="KW-0472">Membrane</keyword>
<sequence>MPPKRPGPLANLPRKHLIIGAGAIASVVLLIVVISSLSGGGASGGKATNAADAVKGYLEALAAGDANRALSFGADTPGSKDFLTDDVLKQQIAVWPITDIQILETDVVDASDTGRVHASAKFGDRTSDEQIYVKRVDGGWKVQHSSTKLKFENSGKSKIIKIARLFGKSVEEKQQAYVFPGFIDLRSSSPNIDLIYPPDDALLKSVATTGETDTQYSLKSQMSDKGKQATQGALKAAVDVCARSKQLDPPNCPQGFRSMGNYYVDGTVTWTAPDTAQMDCRYDPYELNCSYSGLEDWPFSADQKDYNGTPNGRRESGSRSGWMYTEKIDLTQTDIKLVWQKR</sequence>
<protein>
    <submittedName>
        <fullName evidence="2">Uncharacterized protein</fullName>
    </submittedName>
</protein>
<dbReference type="RefSeq" id="WP_070938568.1">
    <property type="nucleotide sequence ID" value="NZ_MLIK01000019.1"/>
</dbReference>
<evidence type="ECO:0000313" key="2">
    <source>
        <dbReference type="EMBL" id="OHU22122.1"/>
    </source>
</evidence>
<keyword evidence="1" id="KW-1133">Transmembrane helix</keyword>
<comment type="caution">
    <text evidence="2">The sequence shown here is derived from an EMBL/GenBank/DDBJ whole genome shotgun (WGS) entry which is preliminary data.</text>
</comment>
<dbReference type="OrthoDB" id="4380755at2"/>
<dbReference type="GeneID" id="57168429"/>
<reference evidence="2 3" key="1">
    <citation type="submission" date="2016-10" db="EMBL/GenBank/DDBJ databases">
        <title>Evaluation of Human, Veterinary and Environmental Mycobacterium chelonae Isolates by Core Genome Phylogenomic Analysis, Targeted Gene Comparison, and Anti-microbial Susceptibility Patterns: A Tale of Mistaken Identities.</title>
        <authorList>
            <person name="Fogelson S.B."/>
            <person name="Camus A.C."/>
            <person name="Lorenz W."/>
            <person name="Vasireddy R."/>
            <person name="Vasireddy S."/>
            <person name="Smith T."/>
            <person name="Brown-Elliott B.A."/>
            <person name="Wallace R.J.Jr."/>
            <person name="Hasan N.A."/>
            <person name="Reischl U."/>
            <person name="Sanchez S."/>
        </authorList>
    </citation>
    <scope>NUCLEOTIDE SEQUENCE [LARGE SCALE GENOMIC DNA]</scope>
    <source>
        <strain evidence="2 3">1559</strain>
    </source>
</reference>
<evidence type="ECO:0000313" key="3">
    <source>
        <dbReference type="Proteomes" id="UP000179616"/>
    </source>
</evidence>
<accession>A0A1S1LB18</accession>
<keyword evidence="1" id="KW-0812">Transmembrane</keyword>
<organism evidence="2 3">
    <name type="scientific">Mycobacteroides franklinii</name>
    <dbReference type="NCBI Taxonomy" id="948102"/>
    <lineage>
        <taxon>Bacteria</taxon>
        <taxon>Bacillati</taxon>
        <taxon>Actinomycetota</taxon>
        <taxon>Actinomycetes</taxon>
        <taxon>Mycobacteriales</taxon>
        <taxon>Mycobacteriaceae</taxon>
        <taxon>Mycobacteroides</taxon>
    </lineage>
</organism>
<proteinExistence type="predicted"/>
<evidence type="ECO:0000256" key="1">
    <source>
        <dbReference type="SAM" id="Phobius"/>
    </source>
</evidence>
<dbReference type="Proteomes" id="UP000179616">
    <property type="component" value="Unassembled WGS sequence"/>
</dbReference>
<dbReference type="AlphaFoldDB" id="A0A1S1LB18"/>
<feature type="transmembrane region" description="Helical" evidence="1">
    <location>
        <begin position="16"/>
        <end position="37"/>
    </location>
</feature>